<organism evidence="1 2">
    <name type="scientific">Arthrobacter phage Shambre1</name>
    <dbReference type="NCBI Taxonomy" id="2927284"/>
    <lineage>
        <taxon>Viruses</taxon>
        <taxon>Duplodnaviria</taxon>
        <taxon>Heunggongvirae</taxon>
        <taxon>Uroviricota</taxon>
        <taxon>Caudoviricetes</taxon>
        <taxon>Bismarckvirus</taxon>
        <taxon>Bismarckvirus shambre1</taxon>
    </lineage>
</organism>
<dbReference type="KEGG" id="vg:80020026"/>
<name>A0A977PR33_9CAUD</name>
<dbReference type="GeneID" id="80020026"/>
<reference evidence="1" key="1">
    <citation type="submission" date="2022-08" db="EMBL/GenBank/DDBJ databases">
        <authorList>
            <person name="Dojs M.A."/>
            <person name="Fleischacker C.L."/>
            <person name="Jackson S.M."/>
            <person name="Feiring S.B."/>
            <person name="Webb R.J."/>
            <person name="Schaefbauer A.B."/>
            <person name="Vigness C.A."/>
            <person name="Boyle B.L."/>
            <person name="Frank J.R."/>
            <person name="Fleischacker T.C."/>
            <person name="Ackerman S.B."/>
            <person name="Balish M.F."/>
            <person name="Garlena R.A."/>
            <person name="Russell D.A."/>
            <person name="Jacobs-Sera D."/>
            <person name="Hatfull G.F."/>
        </authorList>
    </citation>
    <scope>NUCLEOTIDE SEQUENCE</scope>
</reference>
<evidence type="ECO:0000313" key="1">
    <source>
        <dbReference type="EMBL" id="UXE04767.1"/>
    </source>
</evidence>
<dbReference type="Proteomes" id="UP001063033">
    <property type="component" value="Segment"/>
</dbReference>
<proteinExistence type="predicted"/>
<sequence length="79" mass="8356">MKLYKVTTAIPLQLRSVRALAVMNFPTGTEGSAVSASEADTVYHLNVTACNEVWEGLVPAEHIELGELLATVNEGGAAK</sequence>
<keyword evidence="2" id="KW-1185">Reference proteome</keyword>
<evidence type="ECO:0000313" key="2">
    <source>
        <dbReference type="Proteomes" id="UP001063033"/>
    </source>
</evidence>
<dbReference type="RefSeq" id="YP_010755374.1">
    <property type="nucleotide sequence ID" value="NC_073469.1"/>
</dbReference>
<protein>
    <submittedName>
        <fullName evidence="1">Uncharacterized protein</fullName>
    </submittedName>
</protein>
<gene>
    <name evidence="1" type="primary">31</name>
    <name evidence="1" type="ORF">SEA_SHAMBRE1_31</name>
</gene>
<accession>A0A977PR33</accession>
<dbReference type="EMBL" id="OP297545">
    <property type="protein sequence ID" value="UXE04767.1"/>
    <property type="molecule type" value="Genomic_DNA"/>
</dbReference>